<proteinExistence type="predicted"/>
<sequence length="213" mass="24327">MDPNSSLRKICLGDDVIVISSNKVKESKDWNSPEYQDTAVSKGKKVVNTLSFSSMETYEINERYIASCFVNGLEVYDGEFNLEFDENLISNEFTVKLCLDYEVKKGKKLVTKELIVALKGELYFVKFIINLEEDDSKPIVILGRSFLRLAHGVVDFGNGVTTIYLEPYLFEDDYEKIGKSSDDWDQLLDFNFDDVPKFGEELPPFICKMGKSN</sequence>
<evidence type="ECO:0000313" key="1">
    <source>
        <dbReference type="EMBL" id="GEU70768.1"/>
    </source>
</evidence>
<name>A0A6L2MA51_TANCI</name>
<dbReference type="AlphaFoldDB" id="A0A6L2MA51"/>
<organism evidence="1">
    <name type="scientific">Tanacetum cinerariifolium</name>
    <name type="common">Dalmatian daisy</name>
    <name type="synonym">Chrysanthemum cinerariifolium</name>
    <dbReference type="NCBI Taxonomy" id="118510"/>
    <lineage>
        <taxon>Eukaryota</taxon>
        <taxon>Viridiplantae</taxon>
        <taxon>Streptophyta</taxon>
        <taxon>Embryophyta</taxon>
        <taxon>Tracheophyta</taxon>
        <taxon>Spermatophyta</taxon>
        <taxon>Magnoliopsida</taxon>
        <taxon>eudicotyledons</taxon>
        <taxon>Gunneridae</taxon>
        <taxon>Pentapetalae</taxon>
        <taxon>asterids</taxon>
        <taxon>campanulids</taxon>
        <taxon>Asterales</taxon>
        <taxon>Asteraceae</taxon>
        <taxon>Asteroideae</taxon>
        <taxon>Anthemideae</taxon>
        <taxon>Anthemidinae</taxon>
        <taxon>Tanacetum</taxon>
    </lineage>
</organism>
<accession>A0A6L2MA51</accession>
<protein>
    <submittedName>
        <fullName evidence="1">Uncharacterized protein</fullName>
    </submittedName>
</protein>
<reference evidence="1" key="1">
    <citation type="journal article" date="2019" name="Sci. Rep.">
        <title>Draft genome of Tanacetum cinerariifolium, the natural source of mosquito coil.</title>
        <authorList>
            <person name="Yamashiro T."/>
            <person name="Shiraishi A."/>
            <person name="Satake H."/>
            <person name="Nakayama K."/>
        </authorList>
    </citation>
    <scope>NUCLEOTIDE SEQUENCE</scope>
</reference>
<feature type="non-terminal residue" evidence="1">
    <location>
        <position position="213"/>
    </location>
</feature>
<comment type="caution">
    <text evidence="1">The sequence shown here is derived from an EMBL/GenBank/DDBJ whole genome shotgun (WGS) entry which is preliminary data.</text>
</comment>
<gene>
    <name evidence="1" type="ORF">Tci_042746</name>
</gene>
<dbReference type="EMBL" id="BKCJ010006178">
    <property type="protein sequence ID" value="GEU70768.1"/>
    <property type="molecule type" value="Genomic_DNA"/>
</dbReference>